<dbReference type="KEGG" id="cpb:Cphamn1_1062"/>
<dbReference type="NCBIfam" id="TIGR01764">
    <property type="entry name" value="excise"/>
    <property type="match status" value="1"/>
</dbReference>
<feature type="domain" description="DNA methylase N-4/N-6" evidence="9">
    <location>
        <begin position="111"/>
        <end position="350"/>
    </location>
</feature>
<reference evidence="11" key="1">
    <citation type="submission" date="2008-06" db="EMBL/GenBank/DDBJ databases">
        <title>Complete sequence of Chlorobium phaeobacteroides BS1.</title>
        <authorList>
            <consortium name="US DOE Joint Genome Institute"/>
            <person name="Lucas S."/>
            <person name="Copeland A."/>
            <person name="Lapidus A."/>
            <person name="Glavina del Rio T."/>
            <person name="Dalin E."/>
            <person name="Tice H."/>
            <person name="Bruce D."/>
            <person name="Goodwin L."/>
            <person name="Pitluck S."/>
            <person name="Schmutz J."/>
            <person name="Larimer F."/>
            <person name="Land M."/>
            <person name="Hauser L."/>
            <person name="Kyrpides N."/>
            <person name="Ovchinnikova G."/>
            <person name="Li T."/>
            <person name="Liu Z."/>
            <person name="Zhao F."/>
            <person name="Overmann J."/>
            <person name="Bryant D.A."/>
            <person name="Richardson P."/>
        </authorList>
    </citation>
    <scope>NUCLEOTIDE SEQUENCE [LARGE SCALE GENOMIC DNA]</scope>
    <source>
        <strain evidence="11">BS1</strain>
    </source>
</reference>
<keyword evidence="3" id="KW-0808">Transferase</keyword>
<dbReference type="STRING" id="331678.Cphamn1_1062"/>
<dbReference type="PANTHER" id="PTHR13370">
    <property type="entry name" value="RNA METHYLASE-RELATED"/>
    <property type="match status" value="1"/>
</dbReference>
<evidence type="ECO:0000256" key="5">
    <source>
        <dbReference type="ARBA" id="ARBA00022747"/>
    </source>
</evidence>
<dbReference type="PROSITE" id="PS00093">
    <property type="entry name" value="N4_MTASE"/>
    <property type="match status" value="1"/>
</dbReference>
<sequence>MKKYCTTEEAAEYLGVSTARVRQYIQEERLTSEKSGRDHLIDYVALYDFASNGRRKIGRPFKKDSHSSNGLHDQSVTAVEAPDSVAQENGPTVINGDTREVIKRLPENTFRCVITSPPYWGVRDYGVADQIGAEPDLNDYIHSLVEVFSEVRRVLKPDGTFWLNIGNTYTSGGRKWRQADAKNKGRAMSYRPPTPEGLKKKDLIGVAWMVAMACQQEGWYLRNDIIWHKPNCQPESVRDRLTVAHEYLFMFSKSERYFFNQDAIREAYSNGNGMKNKRTVWSINTEPCPEAHFAVFPRNLVRPCVLAGSEEGDAVLDPFYGAGTVGMVAQELNRKCTGIEINDGYVDIARKRTSKIQGSFMFQES</sequence>
<dbReference type="AlphaFoldDB" id="B3EQG9"/>
<name>B3EQG9_CHLPB</name>
<accession>B3EQG9</accession>
<dbReference type="Gene3D" id="3.40.50.150">
    <property type="entry name" value="Vaccinia Virus protein VP39"/>
    <property type="match status" value="1"/>
</dbReference>
<evidence type="ECO:0000256" key="3">
    <source>
        <dbReference type="ARBA" id="ARBA00022679"/>
    </source>
</evidence>
<dbReference type="PRINTS" id="PR00508">
    <property type="entry name" value="S21N4MTFRASE"/>
</dbReference>
<evidence type="ECO:0000256" key="2">
    <source>
        <dbReference type="ARBA" id="ARBA00022603"/>
    </source>
</evidence>
<dbReference type="GO" id="GO:0009307">
    <property type="term" value="P:DNA restriction-modification system"/>
    <property type="evidence" value="ECO:0007669"/>
    <property type="project" value="UniProtKB-KW"/>
</dbReference>
<dbReference type="EC" id="2.1.1.-" evidence="8"/>
<keyword evidence="2" id="KW-0489">Methyltransferase</keyword>
<evidence type="ECO:0000256" key="1">
    <source>
        <dbReference type="ARBA" id="ARBA00010203"/>
    </source>
</evidence>
<dbReference type="GO" id="GO:0003677">
    <property type="term" value="F:DNA binding"/>
    <property type="evidence" value="ECO:0007669"/>
    <property type="project" value="UniProtKB-KW"/>
</dbReference>
<dbReference type="Pfam" id="PF12728">
    <property type="entry name" value="HTH_17"/>
    <property type="match status" value="1"/>
</dbReference>
<dbReference type="InterPro" id="IPR002941">
    <property type="entry name" value="DNA_methylase_N4/N6"/>
</dbReference>
<dbReference type="GO" id="GO:0008170">
    <property type="term" value="F:N-methyltransferase activity"/>
    <property type="evidence" value="ECO:0007669"/>
    <property type="project" value="InterPro"/>
</dbReference>
<dbReference type="Pfam" id="PF01555">
    <property type="entry name" value="N6_N4_Mtase"/>
    <property type="match status" value="1"/>
</dbReference>
<comment type="similarity">
    <text evidence="1">Belongs to the N(4)/N(6)-methyltransferase family. N(4) subfamily.</text>
</comment>
<evidence type="ECO:0000256" key="4">
    <source>
        <dbReference type="ARBA" id="ARBA00022691"/>
    </source>
</evidence>
<dbReference type="GO" id="GO:0005737">
    <property type="term" value="C:cytoplasm"/>
    <property type="evidence" value="ECO:0007669"/>
    <property type="project" value="TreeGrafter"/>
</dbReference>
<evidence type="ECO:0000259" key="10">
    <source>
        <dbReference type="Pfam" id="PF12728"/>
    </source>
</evidence>
<dbReference type="InterPro" id="IPR001091">
    <property type="entry name" value="RM_Methyltransferase"/>
</dbReference>
<protein>
    <recommendedName>
        <fullName evidence="8">Methyltransferase</fullName>
        <ecNumber evidence="8">2.1.1.-</ecNumber>
    </recommendedName>
</protein>
<dbReference type="eggNOG" id="COG0863">
    <property type="taxonomic scope" value="Bacteria"/>
</dbReference>
<dbReference type="GO" id="GO:0015667">
    <property type="term" value="F:site-specific DNA-methyltransferase (cytosine-N4-specific) activity"/>
    <property type="evidence" value="ECO:0007669"/>
    <property type="project" value="UniProtKB-EC"/>
</dbReference>
<dbReference type="HOGENOM" id="CLU_024927_2_0_10"/>
<keyword evidence="5" id="KW-0680">Restriction system</keyword>
<evidence type="ECO:0000256" key="7">
    <source>
        <dbReference type="ARBA" id="ARBA00049120"/>
    </source>
</evidence>
<evidence type="ECO:0000256" key="8">
    <source>
        <dbReference type="RuleBase" id="RU362026"/>
    </source>
</evidence>
<evidence type="ECO:0000259" key="9">
    <source>
        <dbReference type="Pfam" id="PF01555"/>
    </source>
</evidence>
<dbReference type="InterPro" id="IPR017985">
    <property type="entry name" value="MeTrfase_CN4_CS"/>
</dbReference>
<evidence type="ECO:0000313" key="11">
    <source>
        <dbReference type="EMBL" id="ACE04002.1"/>
    </source>
</evidence>
<dbReference type="REBASE" id="18379">
    <property type="entry name" value="M.CphBI"/>
</dbReference>
<dbReference type="GO" id="GO:0032259">
    <property type="term" value="P:methylation"/>
    <property type="evidence" value="ECO:0007669"/>
    <property type="project" value="UniProtKB-KW"/>
</dbReference>
<gene>
    <name evidence="11" type="ordered locus">Cphamn1_1062</name>
</gene>
<keyword evidence="4" id="KW-0949">S-adenosyl-L-methionine</keyword>
<dbReference type="PANTHER" id="PTHR13370:SF3">
    <property type="entry name" value="TRNA (GUANINE(10)-N2)-METHYLTRANSFERASE HOMOLOG"/>
    <property type="match status" value="1"/>
</dbReference>
<keyword evidence="6" id="KW-0238">DNA-binding</keyword>
<dbReference type="EMBL" id="CP001101">
    <property type="protein sequence ID" value="ACE04002.1"/>
    <property type="molecule type" value="Genomic_DNA"/>
</dbReference>
<dbReference type="InterPro" id="IPR041657">
    <property type="entry name" value="HTH_17"/>
</dbReference>
<feature type="domain" description="Helix-turn-helix" evidence="10">
    <location>
        <begin position="4"/>
        <end position="49"/>
    </location>
</feature>
<evidence type="ECO:0000256" key="6">
    <source>
        <dbReference type="ARBA" id="ARBA00023125"/>
    </source>
</evidence>
<dbReference type="OrthoDB" id="9800801at2"/>
<dbReference type="InterPro" id="IPR010093">
    <property type="entry name" value="SinI_DNA-bd"/>
</dbReference>
<dbReference type="SUPFAM" id="SSF53335">
    <property type="entry name" value="S-adenosyl-L-methionine-dependent methyltransferases"/>
    <property type="match status" value="1"/>
</dbReference>
<organism evidence="11">
    <name type="scientific">Chlorobium phaeobacteroides (strain BS1)</name>
    <dbReference type="NCBI Taxonomy" id="331678"/>
    <lineage>
        <taxon>Bacteria</taxon>
        <taxon>Pseudomonadati</taxon>
        <taxon>Chlorobiota</taxon>
        <taxon>Chlorobiia</taxon>
        <taxon>Chlorobiales</taxon>
        <taxon>Chlorobiaceae</taxon>
        <taxon>Chlorobium/Pelodictyon group</taxon>
        <taxon>Chlorobium</taxon>
    </lineage>
</organism>
<comment type="catalytic activity">
    <reaction evidence="7">
        <text>a 2'-deoxycytidine in DNA + S-adenosyl-L-methionine = an N(4)-methyl-2'-deoxycytidine in DNA + S-adenosyl-L-homocysteine + H(+)</text>
        <dbReference type="Rhea" id="RHEA:16857"/>
        <dbReference type="Rhea" id="RHEA-COMP:11369"/>
        <dbReference type="Rhea" id="RHEA-COMP:13674"/>
        <dbReference type="ChEBI" id="CHEBI:15378"/>
        <dbReference type="ChEBI" id="CHEBI:57856"/>
        <dbReference type="ChEBI" id="CHEBI:59789"/>
        <dbReference type="ChEBI" id="CHEBI:85452"/>
        <dbReference type="ChEBI" id="CHEBI:137933"/>
        <dbReference type="EC" id="2.1.1.113"/>
    </reaction>
</comment>
<dbReference type="InterPro" id="IPR029063">
    <property type="entry name" value="SAM-dependent_MTases_sf"/>
</dbReference>
<proteinExistence type="inferred from homology"/>